<evidence type="ECO:0000313" key="4">
    <source>
        <dbReference type="Proteomes" id="UP001642409"/>
    </source>
</evidence>
<accession>A0AA86NUV5</accession>
<reference evidence="3 4" key="2">
    <citation type="submission" date="2024-07" db="EMBL/GenBank/DDBJ databases">
        <authorList>
            <person name="Akdeniz Z."/>
        </authorList>
    </citation>
    <scope>NUCLEOTIDE SEQUENCE [LARGE SCALE GENOMIC DNA]</scope>
</reference>
<evidence type="ECO:0000313" key="2">
    <source>
        <dbReference type="EMBL" id="CAI9926393.1"/>
    </source>
</evidence>
<dbReference type="PANTHER" id="PTHR47332">
    <property type="entry name" value="SET DOMAIN-CONTAINING PROTEIN 5"/>
    <property type="match status" value="1"/>
</dbReference>
<protein>
    <submittedName>
        <fullName evidence="2">SET domain-containing protein</fullName>
    </submittedName>
    <submittedName>
        <fullName evidence="3">SET_domain-containing protein</fullName>
    </submittedName>
</protein>
<dbReference type="EMBL" id="CAXDID020000082">
    <property type="protein sequence ID" value="CAL6019323.1"/>
    <property type="molecule type" value="Genomic_DNA"/>
</dbReference>
<dbReference type="AlphaFoldDB" id="A0AA86NUV5"/>
<proteinExistence type="predicted"/>
<gene>
    <name evidence="2" type="ORF">HINF_LOCUS14038</name>
    <name evidence="3" type="ORF">HINF_LOCUS26897</name>
</gene>
<dbReference type="Pfam" id="PF00856">
    <property type="entry name" value="SET"/>
    <property type="match status" value="1"/>
</dbReference>
<feature type="domain" description="SET" evidence="1">
    <location>
        <begin position="10"/>
        <end position="165"/>
    </location>
</feature>
<dbReference type="PANTHER" id="PTHR47332:SF4">
    <property type="entry name" value="SET DOMAIN-CONTAINING PROTEIN 5"/>
    <property type="match status" value="1"/>
</dbReference>
<dbReference type="PROSITE" id="PS50280">
    <property type="entry name" value="SET"/>
    <property type="match status" value="1"/>
</dbReference>
<dbReference type="Proteomes" id="UP001642409">
    <property type="component" value="Unassembled WGS sequence"/>
</dbReference>
<evidence type="ECO:0000259" key="1">
    <source>
        <dbReference type="PROSITE" id="PS50280"/>
    </source>
</evidence>
<dbReference type="SUPFAM" id="SSF82199">
    <property type="entry name" value="SET domain"/>
    <property type="match status" value="1"/>
</dbReference>
<dbReference type="InterPro" id="IPR001214">
    <property type="entry name" value="SET_dom"/>
</dbReference>
<name>A0AA86NUV5_9EUKA</name>
<comment type="caution">
    <text evidence="2">The sequence shown here is derived from an EMBL/GenBank/DDBJ whole genome shotgun (WGS) entry which is preliminary data.</text>
</comment>
<dbReference type="SMART" id="SM00317">
    <property type="entry name" value="SET"/>
    <property type="match status" value="1"/>
</dbReference>
<evidence type="ECO:0000313" key="3">
    <source>
        <dbReference type="EMBL" id="CAL6019323.1"/>
    </source>
</evidence>
<sequence>MKCQEDYISDLIEIRESPGKGRGYFAKQDIPKNTLVVVSKAIVMIYADQHTPNDAKLIEKQLKQNRKTFSQQHLAAFDAMYGGPDQKKDLFTKFNYNSFRAHQRLDVQYIPALQVKTPDVGLFTVLSYFNHSCVPNTTKYFIKDQAFIMTTENITKDSELFVSYAANEQNYFNLAGRTSGLKNYFQLCDCPLCALQQTETYTVLQLKLDEHLKFVRSPVKNDVEEVQLMCLKFLDLQKEILELNNELLVLDGEIEAAEYYFERLNSSKPAYIEQLIDIVAYGFNKNVKSFLKPESFYVLNKLRCLKQMHMDQKAFLEEFKQYETDRFGSADHIDTRYAKWLKKWTV</sequence>
<dbReference type="InterPro" id="IPR053185">
    <property type="entry name" value="SET_domain_protein"/>
</dbReference>
<reference evidence="2" key="1">
    <citation type="submission" date="2023-06" db="EMBL/GenBank/DDBJ databases">
        <authorList>
            <person name="Kurt Z."/>
        </authorList>
    </citation>
    <scope>NUCLEOTIDE SEQUENCE</scope>
</reference>
<dbReference type="Gene3D" id="2.170.270.10">
    <property type="entry name" value="SET domain"/>
    <property type="match status" value="1"/>
</dbReference>
<organism evidence="2">
    <name type="scientific">Hexamita inflata</name>
    <dbReference type="NCBI Taxonomy" id="28002"/>
    <lineage>
        <taxon>Eukaryota</taxon>
        <taxon>Metamonada</taxon>
        <taxon>Diplomonadida</taxon>
        <taxon>Hexamitidae</taxon>
        <taxon>Hexamitinae</taxon>
        <taxon>Hexamita</taxon>
    </lineage>
</organism>
<keyword evidence="4" id="KW-1185">Reference proteome</keyword>
<dbReference type="InterPro" id="IPR046341">
    <property type="entry name" value="SET_dom_sf"/>
</dbReference>
<dbReference type="EMBL" id="CATOUU010000367">
    <property type="protein sequence ID" value="CAI9926393.1"/>
    <property type="molecule type" value="Genomic_DNA"/>
</dbReference>